<keyword evidence="3" id="KW-1185">Reference proteome</keyword>
<proteinExistence type="predicted"/>
<keyword evidence="1" id="KW-1133">Transmembrane helix</keyword>
<evidence type="ECO:0000256" key="1">
    <source>
        <dbReference type="SAM" id="Phobius"/>
    </source>
</evidence>
<protein>
    <submittedName>
        <fullName evidence="2">Uncharacterized protein</fullName>
    </submittedName>
</protein>
<feature type="transmembrane region" description="Helical" evidence="1">
    <location>
        <begin position="12"/>
        <end position="33"/>
    </location>
</feature>
<organism evidence="2 3">
    <name type="scientific">Hydnum rufescens UP504</name>
    <dbReference type="NCBI Taxonomy" id="1448309"/>
    <lineage>
        <taxon>Eukaryota</taxon>
        <taxon>Fungi</taxon>
        <taxon>Dikarya</taxon>
        <taxon>Basidiomycota</taxon>
        <taxon>Agaricomycotina</taxon>
        <taxon>Agaricomycetes</taxon>
        <taxon>Cantharellales</taxon>
        <taxon>Hydnaceae</taxon>
        <taxon>Hydnum</taxon>
    </lineage>
</organism>
<evidence type="ECO:0000313" key="2">
    <source>
        <dbReference type="EMBL" id="KAF9519807.1"/>
    </source>
</evidence>
<comment type="caution">
    <text evidence="2">The sequence shown here is derived from an EMBL/GenBank/DDBJ whole genome shotgun (WGS) entry which is preliminary data.</text>
</comment>
<dbReference type="Proteomes" id="UP000886523">
    <property type="component" value="Unassembled WGS sequence"/>
</dbReference>
<feature type="transmembrane region" description="Helical" evidence="1">
    <location>
        <begin position="154"/>
        <end position="178"/>
    </location>
</feature>
<feature type="transmembrane region" description="Helical" evidence="1">
    <location>
        <begin position="81"/>
        <end position="104"/>
    </location>
</feature>
<name>A0A9P6B9L3_9AGAM</name>
<sequence>MKEGITMSTFTGALLFSSMLNMCLNGMFLVQLSNFCGTFLRTEPAFIRVMVFMVSIFDISHTAVMAYAALYACFGSHKSRIFVWLYSTIRLWSIPIYVAAYGLLIQKLTHWWAISVLVICLLFVQTGGAIVWTIGTVEARTPVDLVIGNATTMAGTVICTMGAMLCSLCIVISVIITVRNSPVRVVPPRRSLLRHLQIVSVSTPPKGLQLVMPDAFGLPKSHVSMVIAIIVGKVWSNTLIHSLNSREALRHAPSMATLDRAIEFALQGRQRNSSMRDDFTLELDGDRNLDISPIGRRIQSSTDILLTMAGSIYHQCNHRKMG</sequence>
<dbReference type="AlphaFoldDB" id="A0A9P6B9L3"/>
<keyword evidence="1" id="KW-0472">Membrane</keyword>
<gene>
    <name evidence="2" type="ORF">BS47DRAFT_1336505</name>
</gene>
<reference evidence="2" key="1">
    <citation type="journal article" date="2020" name="Nat. Commun.">
        <title>Large-scale genome sequencing of mycorrhizal fungi provides insights into the early evolution of symbiotic traits.</title>
        <authorList>
            <person name="Miyauchi S."/>
            <person name="Kiss E."/>
            <person name="Kuo A."/>
            <person name="Drula E."/>
            <person name="Kohler A."/>
            <person name="Sanchez-Garcia M."/>
            <person name="Morin E."/>
            <person name="Andreopoulos B."/>
            <person name="Barry K.W."/>
            <person name="Bonito G."/>
            <person name="Buee M."/>
            <person name="Carver A."/>
            <person name="Chen C."/>
            <person name="Cichocki N."/>
            <person name="Clum A."/>
            <person name="Culley D."/>
            <person name="Crous P.W."/>
            <person name="Fauchery L."/>
            <person name="Girlanda M."/>
            <person name="Hayes R.D."/>
            <person name="Keri Z."/>
            <person name="LaButti K."/>
            <person name="Lipzen A."/>
            <person name="Lombard V."/>
            <person name="Magnuson J."/>
            <person name="Maillard F."/>
            <person name="Murat C."/>
            <person name="Nolan M."/>
            <person name="Ohm R.A."/>
            <person name="Pangilinan J."/>
            <person name="Pereira M.F."/>
            <person name="Perotto S."/>
            <person name="Peter M."/>
            <person name="Pfister S."/>
            <person name="Riley R."/>
            <person name="Sitrit Y."/>
            <person name="Stielow J.B."/>
            <person name="Szollosi G."/>
            <person name="Zifcakova L."/>
            <person name="Stursova M."/>
            <person name="Spatafora J.W."/>
            <person name="Tedersoo L."/>
            <person name="Vaario L.M."/>
            <person name="Yamada A."/>
            <person name="Yan M."/>
            <person name="Wang P."/>
            <person name="Xu J."/>
            <person name="Bruns T."/>
            <person name="Baldrian P."/>
            <person name="Vilgalys R."/>
            <person name="Dunand C."/>
            <person name="Henrissat B."/>
            <person name="Grigoriev I.V."/>
            <person name="Hibbett D."/>
            <person name="Nagy L.G."/>
            <person name="Martin F.M."/>
        </authorList>
    </citation>
    <scope>NUCLEOTIDE SEQUENCE</scope>
    <source>
        <strain evidence="2">UP504</strain>
    </source>
</reference>
<evidence type="ECO:0000313" key="3">
    <source>
        <dbReference type="Proteomes" id="UP000886523"/>
    </source>
</evidence>
<keyword evidence="1" id="KW-0812">Transmembrane</keyword>
<accession>A0A9P6B9L3</accession>
<feature type="transmembrane region" description="Helical" evidence="1">
    <location>
        <begin position="45"/>
        <end position="69"/>
    </location>
</feature>
<feature type="transmembrane region" description="Helical" evidence="1">
    <location>
        <begin position="111"/>
        <end position="134"/>
    </location>
</feature>
<dbReference type="EMBL" id="MU128915">
    <property type="protein sequence ID" value="KAF9519807.1"/>
    <property type="molecule type" value="Genomic_DNA"/>
</dbReference>